<feature type="region of interest" description="Disordered" evidence="1">
    <location>
        <begin position="1"/>
        <end position="30"/>
    </location>
</feature>
<dbReference type="PROSITE" id="PS51208">
    <property type="entry name" value="AUTOTRANSPORTER"/>
    <property type="match status" value="1"/>
</dbReference>
<evidence type="ECO:0000313" key="4">
    <source>
        <dbReference type="Proteomes" id="UP000631034"/>
    </source>
</evidence>
<name>A0A8J7CS60_9PROT</name>
<keyword evidence="4" id="KW-1185">Reference proteome</keyword>
<proteinExistence type="predicted"/>
<evidence type="ECO:0000313" key="3">
    <source>
        <dbReference type="EMBL" id="MBE1238010.1"/>
    </source>
</evidence>
<dbReference type="Proteomes" id="UP000631034">
    <property type="component" value="Unassembled WGS sequence"/>
</dbReference>
<evidence type="ECO:0000256" key="1">
    <source>
        <dbReference type="SAM" id="MobiDB-lite"/>
    </source>
</evidence>
<accession>A0A8J7CS60</accession>
<dbReference type="GO" id="GO:0019867">
    <property type="term" value="C:outer membrane"/>
    <property type="evidence" value="ECO:0007669"/>
    <property type="project" value="InterPro"/>
</dbReference>
<gene>
    <name evidence="3" type="ORF">IHV25_10220</name>
</gene>
<dbReference type="InterPro" id="IPR006315">
    <property type="entry name" value="OM_autotransptr_brl_dom"/>
</dbReference>
<dbReference type="SMART" id="SM00869">
    <property type="entry name" value="Autotransporter"/>
    <property type="match status" value="1"/>
</dbReference>
<evidence type="ECO:0000259" key="2">
    <source>
        <dbReference type="PROSITE" id="PS51208"/>
    </source>
</evidence>
<dbReference type="EMBL" id="JACZHT010000018">
    <property type="protein sequence ID" value="MBE1238010.1"/>
    <property type="molecule type" value="Genomic_DNA"/>
</dbReference>
<feature type="non-terminal residue" evidence="3">
    <location>
        <position position="1"/>
    </location>
</feature>
<dbReference type="Gene3D" id="2.40.128.130">
    <property type="entry name" value="Autotransporter beta-domain"/>
    <property type="match status" value="1"/>
</dbReference>
<organism evidence="3 4">
    <name type="scientific">Phaeovibrio sulfidiphilus</name>
    <dbReference type="NCBI Taxonomy" id="1220600"/>
    <lineage>
        <taxon>Bacteria</taxon>
        <taxon>Pseudomonadati</taxon>
        <taxon>Pseudomonadota</taxon>
        <taxon>Alphaproteobacteria</taxon>
        <taxon>Rhodospirillales</taxon>
        <taxon>Rhodospirillaceae</taxon>
        <taxon>Phaeovibrio</taxon>
    </lineage>
</organism>
<feature type="domain" description="Autotransporter" evidence="2">
    <location>
        <begin position="2"/>
        <end position="264"/>
    </location>
</feature>
<dbReference type="InterPro" id="IPR005546">
    <property type="entry name" value="Autotransporte_beta"/>
</dbReference>
<comment type="caution">
    <text evidence="3">The sequence shown here is derived from an EMBL/GenBank/DDBJ whole genome shotgun (WGS) entry which is preliminary data.</text>
</comment>
<dbReference type="SUPFAM" id="SSF103515">
    <property type="entry name" value="Autotransporter"/>
    <property type="match status" value="1"/>
</dbReference>
<reference evidence="3" key="1">
    <citation type="submission" date="2020-10" db="EMBL/GenBank/DDBJ databases">
        <title>Genome sequence of the unusual species of purple photosynthetic bacteria, Phaeovibrio sulfidiphilus DSM 23193, type strain.</title>
        <authorList>
            <person name="Kyndt J.A."/>
            <person name="Meyer T.E."/>
        </authorList>
    </citation>
    <scope>NUCLEOTIDE SEQUENCE</scope>
    <source>
        <strain evidence="3">DSM 23193</strain>
    </source>
</reference>
<dbReference type="AlphaFoldDB" id="A0A8J7CS60"/>
<dbReference type="Pfam" id="PF03797">
    <property type="entry name" value="Autotransporter"/>
    <property type="match status" value="1"/>
</dbReference>
<protein>
    <submittedName>
        <fullName evidence="3">Autotransporter outer membrane beta-barrel domain-containing protein</fullName>
    </submittedName>
</protein>
<dbReference type="NCBIfam" id="TIGR01414">
    <property type="entry name" value="autotrans_barl"/>
    <property type="match status" value="1"/>
</dbReference>
<dbReference type="RefSeq" id="WP_192535024.1">
    <property type="nucleotide sequence ID" value="NZ_JACZHT010000018.1"/>
</dbReference>
<dbReference type="InterPro" id="IPR036709">
    <property type="entry name" value="Autotransporte_beta_dom_sf"/>
</dbReference>
<sequence length="264" mass="28111">EASPRNNRVWTRVSGGRDQRDSDGNAAKTTSSGIDATVGASFGFDDGWFAGGLVRYASQDVGVASRGGFKADISSFSGGVYGGRAWSAGPGTLRTTLAGVYTHHDVDSRRRVLGDRLKADYGADSVQVLGEVAWRLQVSEALMLEPFAGASWNRTHSEGFRESRGVAALNSRSWTSDAGTTTVGARLDARVHENVALKFDAGWEYNFGDLDPTSRLAFASGSDPYTVWGVRADRHVAVVGVGAEVKLADDWSLGVMYDGAYGSE</sequence>
<feature type="non-terminal residue" evidence="3">
    <location>
        <position position="264"/>
    </location>
</feature>